<feature type="domain" description="Tryptophan synthase beta chain-like PALP" evidence="8">
    <location>
        <begin position="97"/>
        <end position="341"/>
    </location>
</feature>
<evidence type="ECO:0000313" key="10">
    <source>
        <dbReference type="EMBL" id="ABM58407.1"/>
    </source>
</evidence>
<evidence type="ECO:0000256" key="1">
    <source>
        <dbReference type="ARBA" id="ARBA00001933"/>
    </source>
</evidence>
<dbReference type="Proteomes" id="UP000000374">
    <property type="component" value="Chromosome"/>
</dbReference>
<evidence type="ECO:0000256" key="2">
    <source>
        <dbReference type="ARBA" id="ARBA00005517"/>
    </source>
</evidence>
<gene>
    <name evidence="10" type="ordered locus">Veis_2664</name>
</gene>
<evidence type="ECO:0000256" key="7">
    <source>
        <dbReference type="SAM" id="MobiDB-lite"/>
    </source>
</evidence>
<comment type="cofactor">
    <cofactor evidence="1 6">
        <name>pyridoxal 5'-phosphate</name>
        <dbReference type="ChEBI" id="CHEBI:597326"/>
    </cofactor>
</comment>
<dbReference type="Gene3D" id="3.90.1380.10">
    <property type="entry name" value="Threonine synthase, N-terminal domain"/>
    <property type="match status" value="1"/>
</dbReference>
<reference evidence="11" key="1">
    <citation type="submission" date="2006-12" db="EMBL/GenBank/DDBJ databases">
        <title>Complete sequence of chromosome 1 of Verminephrobacter eiseniae EF01-2.</title>
        <authorList>
            <person name="Copeland A."/>
            <person name="Lucas S."/>
            <person name="Lapidus A."/>
            <person name="Barry K."/>
            <person name="Detter J.C."/>
            <person name="Glavina del Rio T."/>
            <person name="Dalin E."/>
            <person name="Tice H."/>
            <person name="Pitluck S."/>
            <person name="Chertkov O."/>
            <person name="Brettin T."/>
            <person name="Bruce D."/>
            <person name="Han C."/>
            <person name="Tapia R."/>
            <person name="Gilna P."/>
            <person name="Schmutz J."/>
            <person name="Larimer F."/>
            <person name="Land M."/>
            <person name="Hauser L."/>
            <person name="Kyrpides N."/>
            <person name="Kim E."/>
            <person name="Stahl D."/>
            <person name="Richardson P."/>
        </authorList>
    </citation>
    <scope>NUCLEOTIDE SEQUENCE [LARGE SCALE GENOMIC DNA]</scope>
    <source>
        <strain evidence="11">EF01-2</strain>
    </source>
</reference>
<dbReference type="AlphaFoldDB" id="A1WLA0"/>
<dbReference type="InterPro" id="IPR001926">
    <property type="entry name" value="TrpB-like_PALP"/>
</dbReference>
<dbReference type="STRING" id="391735.Veis_2664"/>
<dbReference type="GO" id="GO:0004795">
    <property type="term" value="F:threonine synthase activity"/>
    <property type="evidence" value="ECO:0007669"/>
    <property type="project" value="UniProtKB-UniRule"/>
</dbReference>
<dbReference type="InterPro" id="IPR004450">
    <property type="entry name" value="Thr_synthase-like"/>
</dbReference>
<evidence type="ECO:0000256" key="6">
    <source>
        <dbReference type="PIRSR" id="PIRSR604450-51"/>
    </source>
</evidence>
<feature type="domain" description="Threonine synthase N-terminal" evidence="9">
    <location>
        <begin position="2"/>
        <end position="83"/>
    </location>
</feature>
<dbReference type="PANTHER" id="PTHR42690">
    <property type="entry name" value="THREONINE SYNTHASE FAMILY MEMBER"/>
    <property type="match status" value="1"/>
</dbReference>
<comment type="similarity">
    <text evidence="2">Belongs to the threonine synthase family.</text>
</comment>
<dbReference type="InterPro" id="IPR037158">
    <property type="entry name" value="Thr_synth_N_sf"/>
</dbReference>
<dbReference type="PANTHER" id="PTHR42690:SF1">
    <property type="entry name" value="THREONINE SYNTHASE-LIKE 2"/>
    <property type="match status" value="1"/>
</dbReference>
<organism evidence="10 11">
    <name type="scientific">Verminephrobacter eiseniae (strain EF01-2)</name>
    <dbReference type="NCBI Taxonomy" id="391735"/>
    <lineage>
        <taxon>Bacteria</taxon>
        <taxon>Pseudomonadati</taxon>
        <taxon>Pseudomonadota</taxon>
        <taxon>Betaproteobacteria</taxon>
        <taxon>Burkholderiales</taxon>
        <taxon>Comamonadaceae</taxon>
        <taxon>Verminephrobacter</taxon>
    </lineage>
</organism>
<dbReference type="InterPro" id="IPR036052">
    <property type="entry name" value="TrpB-like_PALP_sf"/>
</dbReference>
<accession>A1WLA0</accession>
<dbReference type="EMBL" id="CP000542">
    <property type="protein sequence ID" value="ABM58407.1"/>
    <property type="molecule type" value="Genomic_DNA"/>
</dbReference>
<dbReference type="OrthoDB" id="9763107at2"/>
<dbReference type="GO" id="GO:0009088">
    <property type="term" value="P:threonine biosynthetic process"/>
    <property type="evidence" value="ECO:0007669"/>
    <property type="project" value="UniProtKB-UniRule"/>
</dbReference>
<keyword evidence="4 10" id="KW-0456">Lyase</keyword>
<dbReference type="GeneID" id="76461175"/>
<dbReference type="eggNOG" id="COG0498">
    <property type="taxonomic scope" value="Bacteria"/>
</dbReference>
<evidence type="ECO:0000256" key="3">
    <source>
        <dbReference type="ARBA" id="ARBA00022898"/>
    </source>
</evidence>
<keyword evidence="11" id="KW-1185">Reference proteome</keyword>
<dbReference type="CDD" id="cd01560">
    <property type="entry name" value="Thr-synth_2"/>
    <property type="match status" value="1"/>
</dbReference>
<dbReference type="Gene3D" id="3.40.50.1100">
    <property type="match status" value="2"/>
</dbReference>
<feature type="modified residue" description="N6-(pyridoxal phosphate)lysine" evidence="6">
    <location>
        <position position="117"/>
    </location>
</feature>
<feature type="region of interest" description="Disordered" evidence="7">
    <location>
        <begin position="490"/>
        <end position="516"/>
    </location>
</feature>
<dbReference type="SUPFAM" id="SSF53686">
    <property type="entry name" value="Tryptophan synthase beta subunit-like PLP-dependent enzymes"/>
    <property type="match status" value="1"/>
</dbReference>
<evidence type="ECO:0000256" key="4">
    <source>
        <dbReference type="ARBA" id="ARBA00023239"/>
    </source>
</evidence>
<name>A1WLA0_VEREI</name>
<protein>
    <recommendedName>
        <fullName evidence="5">Threonine synthase</fullName>
        <ecNumber evidence="5">4.2.3.1</ecNumber>
    </recommendedName>
</protein>
<dbReference type="Pfam" id="PF24857">
    <property type="entry name" value="THR4_C"/>
    <property type="match status" value="1"/>
</dbReference>
<dbReference type="Pfam" id="PF14821">
    <property type="entry name" value="Thr_synth_N"/>
    <property type="match status" value="1"/>
</dbReference>
<dbReference type="EC" id="4.2.3.1" evidence="5"/>
<dbReference type="NCBIfam" id="TIGR00260">
    <property type="entry name" value="thrC"/>
    <property type="match status" value="1"/>
</dbReference>
<dbReference type="RefSeq" id="WP_011810406.1">
    <property type="nucleotide sequence ID" value="NC_008786.1"/>
</dbReference>
<evidence type="ECO:0000313" key="11">
    <source>
        <dbReference type="Proteomes" id="UP000000374"/>
    </source>
</evidence>
<dbReference type="HOGENOM" id="CLU_015170_1_0_4"/>
<dbReference type="InterPro" id="IPR051166">
    <property type="entry name" value="Threonine_Synthase"/>
</dbReference>
<dbReference type="Pfam" id="PF00291">
    <property type="entry name" value="PALP"/>
    <property type="match status" value="1"/>
</dbReference>
<sequence>MKYISTRGQAGRRPFCDILLEGLAPDGGLYLPEHYPQIDDAALTRLRQVWHEQGYAELAYQLLSLYIDDIPAADLRALCAKTYIAEVFGSRSIVPLRPLEAGLWLQALSNGPTLAFKDLAMQLLGHLFEYELARRGEQLNILGATSGDTGSAAEYALRGKTGVRVFMTSPDGRMSAFQQAQMFSLQDANIHNLAIDGVFDDCQDIVKAVSRDQTFKRRHRIGTINSINWARLLAQVVYYFAGYLQASASNAQQVSFTVPSGNFGNVCAGHVARMMGLPIDRLVVATNENDVLDEFFRTGVYRVRSSADTRATSSPSMDISKASNFERFVFDLLGRDGARVETLFGQTLATRGRIDLSGDPRFAEAATRYGFASGKSTHADRLATIRDNHQRHRVTLDPHTADGVKVAREHLAQRARERPAQDPPAAPMIVLETALPIKFAATIIEALGQAPERPAQFAGIENLPRRVQRLPADAQQVKAYIERHCTADADAGAKPQAPGASSAGRDDCHAPMGSDG</sequence>
<keyword evidence="3 6" id="KW-0663">Pyridoxal phosphate</keyword>
<proteinExistence type="inferred from homology"/>
<evidence type="ECO:0000259" key="8">
    <source>
        <dbReference type="Pfam" id="PF00291"/>
    </source>
</evidence>
<evidence type="ECO:0000256" key="5">
    <source>
        <dbReference type="NCBIfam" id="TIGR00260"/>
    </source>
</evidence>
<dbReference type="KEGG" id="vei:Veis_2664"/>
<evidence type="ECO:0000259" key="9">
    <source>
        <dbReference type="Pfam" id="PF14821"/>
    </source>
</evidence>
<dbReference type="InterPro" id="IPR029144">
    <property type="entry name" value="Thr_synth_N"/>
</dbReference>